<evidence type="ECO:0000256" key="4">
    <source>
        <dbReference type="ARBA" id="ARBA00022827"/>
    </source>
</evidence>
<name>A0A7W6BVV4_9SPHN</name>
<comment type="cofactor">
    <cofactor evidence="1">
        <name>FAD</name>
        <dbReference type="ChEBI" id="CHEBI:57692"/>
    </cofactor>
</comment>
<dbReference type="SUPFAM" id="SSF47203">
    <property type="entry name" value="Acyl-CoA dehydrogenase C-terminal domain-like"/>
    <property type="match status" value="2"/>
</dbReference>
<keyword evidence="3" id="KW-0285">Flavoprotein</keyword>
<keyword evidence="10" id="KW-1185">Reference proteome</keyword>
<dbReference type="SUPFAM" id="SSF56645">
    <property type="entry name" value="Acyl-CoA dehydrogenase NM domain-like"/>
    <property type="match status" value="2"/>
</dbReference>
<evidence type="ECO:0000313" key="9">
    <source>
        <dbReference type="EMBL" id="MBB3928854.1"/>
    </source>
</evidence>
<feature type="domain" description="Acyl-CoA oxidase/dehydrogenase middle" evidence="7">
    <location>
        <begin position="480"/>
        <end position="568"/>
    </location>
</feature>
<dbReference type="EMBL" id="JACIDT010000039">
    <property type="protein sequence ID" value="MBB3928854.1"/>
    <property type="molecule type" value="Genomic_DNA"/>
</dbReference>
<dbReference type="Proteomes" id="UP000571950">
    <property type="component" value="Unassembled WGS sequence"/>
</dbReference>
<dbReference type="PANTHER" id="PTHR43292:SF3">
    <property type="entry name" value="ACYL-COA DEHYDROGENASE FADE29"/>
    <property type="match status" value="1"/>
</dbReference>
<dbReference type="GO" id="GO:0016627">
    <property type="term" value="F:oxidoreductase activity, acting on the CH-CH group of donors"/>
    <property type="evidence" value="ECO:0007669"/>
    <property type="project" value="InterPro"/>
</dbReference>
<dbReference type="InterPro" id="IPR009075">
    <property type="entry name" value="AcylCo_DH/oxidase_C"/>
</dbReference>
<reference evidence="9 10" key="1">
    <citation type="submission" date="2020-08" db="EMBL/GenBank/DDBJ databases">
        <title>Genomic Encyclopedia of Type Strains, Phase IV (KMG-IV): sequencing the most valuable type-strain genomes for metagenomic binning, comparative biology and taxonomic classification.</title>
        <authorList>
            <person name="Goeker M."/>
        </authorList>
    </citation>
    <scope>NUCLEOTIDE SEQUENCE [LARGE SCALE GENOMIC DNA]</scope>
    <source>
        <strain evidence="9 10">DSM 26189</strain>
    </source>
</reference>
<evidence type="ECO:0000256" key="5">
    <source>
        <dbReference type="ARBA" id="ARBA00023002"/>
    </source>
</evidence>
<dbReference type="InterPro" id="IPR013786">
    <property type="entry name" value="AcylCoA_DH/ox_N"/>
</dbReference>
<dbReference type="InterPro" id="IPR036250">
    <property type="entry name" value="AcylCo_DH-like_C"/>
</dbReference>
<gene>
    <name evidence="9" type="ORF">GGR43_004599</name>
</gene>
<evidence type="ECO:0000256" key="2">
    <source>
        <dbReference type="ARBA" id="ARBA00009347"/>
    </source>
</evidence>
<keyword evidence="5" id="KW-0560">Oxidoreductase</keyword>
<dbReference type="Gene3D" id="1.10.540.10">
    <property type="entry name" value="Acyl-CoA dehydrogenase/oxidase, N-terminal domain"/>
    <property type="match status" value="2"/>
</dbReference>
<feature type="domain" description="Acyl-CoA dehydrogenase/oxidase C-terminal" evidence="6">
    <location>
        <begin position="586"/>
        <end position="736"/>
    </location>
</feature>
<evidence type="ECO:0000259" key="6">
    <source>
        <dbReference type="Pfam" id="PF00441"/>
    </source>
</evidence>
<sequence length="744" mass="81148">MSSEERVLLVGSVRRLLGDEWTTDRAVTMSSDPAELRRINSELCELGLAELGAPEGPGLRETLLVCEELGRASCHTPLIATFLCNRLFSGFDDPVTRSFIADVRSGKAIPTVALSGFDGDFAAGAARWADGRLLGRTAFVEGLTASTHVLVLTSAPFGIAIVMLDGHGVRVTPTPALSIAPLGELELDCRPVAWHPFDEKSLADAATIARLAATSRAEGAAQRAFDLALEYAKIRRQFGHVIGEFQAIQHKLANCLVQLDGTRLGLGKTADAYDRGDAGWRMLADAAIAFAGPALRQLILEVHHALGAIGYSEEHEAPRHFRSVHADLARFGGAQRARSALADQLLSKGAKLPSHDTSERVIEFRKSIREWLDANWTAAEREANRKKPLLYRRWQPEFARKMGEAGWLGLDWPKELGGQARAADEQLAFIEELEFCEAPSETYMVAETIIGPAIIKFGSDEQKRQFLPAMLRGDDESMFALHYSEPEAGSDLASLRTMARRDGEEWVVSGQKLWTTNGELAKYAILAARTDPEAKPKHAGISTFLVRLDTPGIDIRPIKAMYGRTFCATFYDDVRIPASALLGPENGGWQVITSALAAERVTIGSVAAHLQKILYRLIDHLITADNDRAKDPVIRDRIGGLAADLEIARQFALRNAELVQAERVPIYEAAISKMFIGDLHERFGEAALDLLGSGGLLSEDCPSAPLGEMEQELRYSIMTAIGGGTGEMQRNTIALRGLGLPRMK</sequence>
<organism evidence="9 10">
    <name type="scientific">Sphingobium jiangsuense</name>
    <dbReference type="NCBI Taxonomy" id="870476"/>
    <lineage>
        <taxon>Bacteria</taxon>
        <taxon>Pseudomonadati</taxon>
        <taxon>Pseudomonadota</taxon>
        <taxon>Alphaproteobacteria</taxon>
        <taxon>Sphingomonadales</taxon>
        <taxon>Sphingomonadaceae</taxon>
        <taxon>Sphingobium</taxon>
    </lineage>
</organism>
<dbReference type="GO" id="GO:0050660">
    <property type="term" value="F:flavin adenine dinucleotide binding"/>
    <property type="evidence" value="ECO:0007669"/>
    <property type="project" value="InterPro"/>
</dbReference>
<dbReference type="InterPro" id="IPR009100">
    <property type="entry name" value="AcylCoA_DH/oxidase_NM_dom_sf"/>
</dbReference>
<dbReference type="InterPro" id="IPR046373">
    <property type="entry name" value="Acyl-CoA_Oxase/DH_mid-dom_sf"/>
</dbReference>
<dbReference type="PANTHER" id="PTHR43292">
    <property type="entry name" value="ACYL-COA DEHYDROGENASE"/>
    <property type="match status" value="1"/>
</dbReference>
<evidence type="ECO:0000259" key="8">
    <source>
        <dbReference type="Pfam" id="PF02771"/>
    </source>
</evidence>
<dbReference type="GO" id="GO:0005886">
    <property type="term" value="C:plasma membrane"/>
    <property type="evidence" value="ECO:0007669"/>
    <property type="project" value="TreeGrafter"/>
</dbReference>
<evidence type="ECO:0000256" key="1">
    <source>
        <dbReference type="ARBA" id="ARBA00001974"/>
    </source>
</evidence>
<dbReference type="Gene3D" id="1.20.140.10">
    <property type="entry name" value="Butyryl-CoA Dehydrogenase, subunit A, domain 3"/>
    <property type="match status" value="2"/>
</dbReference>
<accession>A0A7W6BVV4</accession>
<keyword evidence="4" id="KW-0274">FAD</keyword>
<dbReference type="Gene3D" id="2.40.110.10">
    <property type="entry name" value="Butyryl-CoA Dehydrogenase, subunit A, domain 2"/>
    <property type="match status" value="1"/>
</dbReference>
<feature type="domain" description="Acyl-CoA dehydrogenase/oxidase N-terminal" evidence="8">
    <location>
        <begin position="362"/>
        <end position="474"/>
    </location>
</feature>
<dbReference type="FunFam" id="2.40.110.10:FF:000002">
    <property type="entry name" value="Acyl-CoA dehydrogenase fadE12"/>
    <property type="match status" value="1"/>
</dbReference>
<feature type="domain" description="Acyl-CoA dehydrogenase/oxidase C-terminal" evidence="6">
    <location>
        <begin position="207"/>
        <end position="345"/>
    </location>
</feature>
<evidence type="ECO:0000259" key="7">
    <source>
        <dbReference type="Pfam" id="PF02770"/>
    </source>
</evidence>
<dbReference type="AlphaFoldDB" id="A0A7W6BVV4"/>
<comment type="caution">
    <text evidence="9">The sequence shown here is derived from an EMBL/GenBank/DDBJ whole genome shotgun (WGS) entry which is preliminary data.</text>
</comment>
<dbReference type="Pfam" id="PF02770">
    <property type="entry name" value="Acyl-CoA_dh_M"/>
    <property type="match status" value="1"/>
</dbReference>
<dbReference type="Pfam" id="PF02771">
    <property type="entry name" value="Acyl-CoA_dh_N"/>
    <property type="match status" value="1"/>
</dbReference>
<dbReference type="InterPro" id="IPR052161">
    <property type="entry name" value="Mycobact_Acyl-CoA_DH"/>
</dbReference>
<proteinExistence type="inferred from homology"/>
<dbReference type="Pfam" id="PF00441">
    <property type="entry name" value="Acyl-CoA_dh_1"/>
    <property type="match status" value="2"/>
</dbReference>
<evidence type="ECO:0000313" key="10">
    <source>
        <dbReference type="Proteomes" id="UP000571950"/>
    </source>
</evidence>
<dbReference type="InterPro" id="IPR037069">
    <property type="entry name" value="AcylCoA_DH/ox_N_sf"/>
</dbReference>
<protein>
    <submittedName>
        <fullName evidence="9">Alkylation response protein AidB-like acyl-CoA dehydrogenase</fullName>
    </submittedName>
</protein>
<comment type="similarity">
    <text evidence="2">Belongs to the acyl-CoA dehydrogenase family.</text>
</comment>
<evidence type="ECO:0000256" key="3">
    <source>
        <dbReference type="ARBA" id="ARBA00022630"/>
    </source>
</evidence>
<dbReference type="InterPro" id="IPR006091">
    <property type="entry name" value="Acyl-CoA_Oxase/DH_mid-dom"/>
</dbReference>